<dbReference type="GO" id="GO:0004175">
    <property type="term" value="F:endopeptidase activity"/>
    <property type="evidence" value="ECO:0007669"/>
    <property type="project" value="UniProtKB-ARBA"/>
</dbReference>
<evidence type="ECO:0000256" key="2">
    <source>
        <dbReference type="SAM" id="Phobius"/>
    </source>
</evidence>
<dbReference type="Pfam" id="PF02517">
    <property type="entry name" value="Rce1-like"/>
    <property type="match status" value="1"/>
</dbReference>
<keyword evidence="2" id="KW-1133">Transmembrane helix</keyword>
<protein>
    <recommendedName>
        <fullName evidence="3">CAAX prenyl protease 2/Lysostaphin resistance protein A-like domain-containing protein</fullName>
    </recommendedName>
</protein>
<dbReference type="RefSeq" id="WP_258547496.1">
    <property type="nucleotide sequence ID" value="NZ_JBHKTH010000006.1"/>
</dbReference>
<comment type="caution">
    <text evidence="4">The sequence shown here is derived from an EMBL/GenBank/DDBJ whole genome shotgun (WGS) entry which is preliminary data.</text>
</comment>
<reference evidence="4 5" key="1">
    <citation type="submission" date="2015-06" db="EMBL/GenBank/DDBJ databases">
        <title>The Genome Sequence of Enterococcus durans 4EA1.</title>
        <authorList>
            <consortium name="The Broad Institute Genomics Platform"/>
            <consortium name="The Broad Institute Genome Sequencing Center for Infectious Disease"/>
            <person name="Earl A.M."/>
            <person name="Van Tyne D."/>
            <person name="Lebreton F."/>
            <person name="Saavedra J.T."/>
            <person name="Gilmore M.S."/>
            <person name="Manson Mcguire A."/>
            <person name="Clock S."/>
            <person name="Crupain M."/>
            <person name="Rangan U."/>
            <person name="Young S."/>
            <person name="Abouelleil A."/>
            <person name="Cao P."/>
            <person name="Chapman S.B."/>
            <person name="Griggs A."/>
            <person name="Priest M."/>
            <person name="Shea T."/>
            <person name="Wortman J."/>
            <person name="Nusbaum C."/>
            <person name="Birren B."/>
        </authorList>
    </citation>
    <scope>NUCLEOTIDE SEQUENCE [LARGE SCALE GENOMIC DNA]</scope>
    <source>
        <strain evidence="4 5">4EA1</strain>
    </source>
</reference>
<evidence type="ECO:0000313" key="4">
    <source>
        <dbReference type="EMBL" id="RCA11428.1"/>
    </source>
</evidence>
<feature type="transmembrane region" description="Helical" evidence="2">
    <location>
        <begin position="106"/>
        <end position="130"/>
    </location>
</feature>
<dbReference type="STRING" id="53345.LIU_11440"/>
<feature type="domain" description="CAAX prenyl protease 2/Lysostaphin resistance protein A-like" evidence="3">
    <location>
        <begin position="105"/>
        <end position="203"/>
    </location>
</feature>
<dbReference type="AlphaFoldDB" id="A0A367CG37"/>
<dbReference type="GO" id="GO:0080120">
    <property type="term" value="P:CAAX-box protein maturation"/>
    <property type="evidence" value="ECO:0007669"/>
    <property type="project" value="UniProtKB-ARBA"/>
</dbReference>
<evidence type="ECO:0000313" key="5">
    <source>
        <dbReference type="Proteomes" id="UP000252797"/>
    </source>
</evidence>
<name>A0A367CG37_9ENTE</name>
<evidence type="ECO:0000256" key="1">
    <source>
        <dbReference type="ARBA" id="ARBA00009067"/>
    </source>
</evidence>
<feature type="transmembrane region" description="Helical" evidence="2">
    <location>
        <begin position="192"/>
        <end position="212"/>
    </location>
</feature>
<evidence type="ECO:0000259" key="3">
    <source>
        <dbReference type="Pfam" id="PF02517"/>
    </source>
</evidence>
<dbReference type="InterPro" id="IPR003675">
    <property type="entry name" value="Rce1/LyrA-like_dom"/>
</dbReference>
<dbReference type="EMBL" id="LEPB01000004">
    <property type="protein sequence ID" value="RCA11428.1"/>
    <property type="molecule type" value="Genomic_DNA"/>
</dbReference>
<organism evidence="4 5">
    <name type="scientific">Enterococcus durans</name>
    <dbReference type="NCBI Taxonomy" id="53345"/>
    <lineage>
        <taxon>Bacteria</taxon>
        <taxon>Bacillati</taxon>
        <taxon>Bacillota</taxon>
        <taxon>Bacilli</taxon>
        <taxon>Lactobacillales</taxon>
        <taxon>Enterococcaceae</taxon>
        <taxon>Enterococcus</taxon>
    </lineage>
</organism>
<feature type="transmembrane region" description="Helical" evidence="2">
    <location>
        <begin position="37"/>
        <end position="58"/>
    </location>
</feature>
<feature type="transmembrane region" description="Helical" evidence="2">
    <location>
        <begin position="67"/>
        <end position="86"/>
    </location>
</feature>
<feature type="transmembrane region" description="Helical" evidence="2">
    <location>
        <begin position="12"/>
        <end position="31"/>
    </location>
</feature>
<feature type="transmembrane region" description="Helical" evidence="2">
    <location>
        <begin position="142"/>
        <end position="161"/>
    </location>
</feature>
<dbReference type="Proteomes" id="UP000252797">
    <property type="component" value="Unassembled WGS sequence"/>
</dbReference>
<gene>
    <name evidence="4" type="ORF">EA71_02186</name>
</gene>
<comment type="similarity">
    <text evidence="1">Belongs to the UPF0177 family.</text>
</comment>
<sequence>MKKEIGSIRNIILSIIIVFIGFLALSFGIGGRIIGEFWLLIAGLLASRIIYGKMFYLFKKMKVKDGLLVIGCLGLAIIWVIIYGIISQLLGLSMESNPVMESPNFWTFVLFIPALLGEELLVLVPVSVILRRLEEKQKKTKWSVALLVLISSLLFGTLHLPTYQWNFLQAVLAVGIVRVPFTLAYMKTKNILPAFLTHFLYDSLIVLISILVS</sequence>
<proteinExistence type="inferred from homology"/>
<keyword evidence="2" id="KW-0472">Membrane</keyword>
<accession>A0A367CG37</accession>
<keyword evidence="2" id="KW-0812">Transmembrane</keyword>